<evidence type="ECO:0000256" key="17">
    <source>
        <dbReference type="SAM" id="MobiDB-lite"/>
    </source>
</evidence>
<evidence type="ECO:0000256" key="12">
    <source>
        <dbReference type="ARBA" id="ARBA00023186"/>
    </source>
</evidence>
<dbReference type="PROSITE" id="PS51257">
    <property type="entry name" value="PROKAR_LIPOPROTEIN"/>
    <property type="match status" value="1"/>
</dbReference>
<evidence type="ECO:0000256" key="16">
    <source>
        <dbReference type="HAMAP-Rule" id="MF_00790"/>
    </source>
</evidence>
<dbReference type="Proteomes" id="UP001305928">
    <property type="component" value="Chromosome"/>
</dbReference>
<keyword evidence="7 16" id="KW-0812">Transmembrane</keyword>
<evidence type="ECO:0000256" key="13">
    <source>
        <dbReference type="ARBA" id="ARBA00030948"/>
    </source>
</evidence>
<evidence type="ECO:0000256" key="5">
    <source>
        <dbReference type="ARBA" id="ARBA00022475"/>
    </source>
</evidence>
<feature type="region of interest" description="Disordered" evidence="17">
    <location>
        <begin position="337"/>
        <end position="356"/>
    </location>
</feature>
<keyword evidence="19" id="KW-1185">Reference proteome</keyword>
<comment type="similarity">
    <text evidence="3 16">Belongs to the lipase chaperone family.</text>
</comment>
<name>A0ABZ0PRG3_9PSED</name>
<evidence type="ECO:0000313" key="19">
    <source>
        <dbReference type="Proteomes" id="UP001305928"/>
    </source>
</evidence>
<keyword evidence="5 16" id="KW-1003">Cell membrane</keyword>
<evidence type="ECO:0000256" key="11">
    <source>
        <dbReference type="ARBA" id="ARBA00023136"/>
    </source>
</evidence>
<dbReference type="HAMAP" id="MF_00790">
    <property type="entry name" value="Lipase_chap"/>
    <property type="match status" value="1"/>
</dbReference>
<evidence type="ECO:0000256" key="10">
    <source>
        <dbReference type="ARBA" id="ARBA00023098"/>
    </source>
</evidence>
<comment type="function">
    <text evidence="1 16">May be involved in the folding of the extracellular lipase during its passage through the periplasm.</text>
</comment>
<accession>A0ABZ0PRG3</accession>
<keyword evidence="9 16" id="KW-1133">Transmembrane helix</keyword>
<dbReference type="RefSeq" id="WP_318642308.1">
    <property type="nucleotide sequence ID" value="NZ_CP137892.1"/>
</dbReference>
<dbReference type="InterPro" id="IPR004961">
    <property type="entry name" value="Lipase_chaperone"/>
</dbReference>
<protein>
    <recommendedName>
        <fullName evidence="4 16">Lipase chaperone</fullName>
    </recommendedName>
    <alternativeName>
        <fullName evidence="16">Lipase activator protein</fullName>
    </alternativeName>
    <alternativeName>
        <fullName evidence="15 16">Lipase foldase</fullName>
    </alternativeName>
    <alternativeName>
        <fullName evidence="13 16">Lipase helper protein</fullName>
    </alternativeName>
    <alternativeName>
        <fullName evidence="14 16">Lipase modulator</fullName>
    </alternativeName>
</protein>
<keyword evidence="11 16" id="KW-0472">Membrane</keyword>
<keyword evidence="6 16" id="KW-0997">Cell inner membrane</keyword>
<dbReference type="EMBL" id="CP137892">
    <property type="protein sequence ID" value="WPC03747.1"/>
    <property type="molecule type" value="Genomic_DNA"/>
</dbReference>
<evidence type="ECO:0000256" key="9">
    <source>
        <dbReference type="ARBA" id="ARBA00022989"/>
    </source>
</evidence>
<evidence type="ECO:0000256" key="4">
    <source>
        <dbReference type="ARBA" id="ARBA00019692"/>
    </source>
</evidence>
<evidence type="ECO:0000256" key="2">
    <source>
        <dbReference type="ARBA" id="ARBA00004383"/>
    </source>
</evidence>
<sequence length="356" mass="39132">MSLSVRSILPALALVACAAGLTLYWQWPAAPLPPPDASPVLETPVVVVPAPLSAQSAAAERQGPTPRPLVPAMADTEVDGQLHTDNRGNLLLGLGVRDYFDYFLSSADQLGLEPAVAALLADAGGRLQEPALGQLVGLLGDYLDYKRASLALLQQPLSAQQQTEPQVQLATLRQAFDSLAQLRRAHFSAGAVEALFGAEEAYARYTLDNLALLAREDLSEPAKAMAQVRLREQLPEILRASEERQQQALARQAESERLWRAGASEEEVRQSLAMTYDPPTVERLLAEQRRERAWQQRYGAYREELAGLQGQGLSAADRERERQRLRRRLFDAEDQHRVDTYDAIAAKQQEGASPTP</sequence>
<evidence type="ECO:0000256" key="8">
    <source>
        <dbReference type="ARBA" id="ARBA00022963"/>
    </source>
</evidence>
<gene>
    <name evidence="16" type="primary">lifO</name>
    <name evidence="18" type="ORF">SBP02_13255</name>
</gene>
<keyword evidence="10 16" id="KW-0443">Lipid metabolism</keyword>
<reference evidence="18 19" key="1">
    <citation type="submission" date="2023-11" db="EMBL/GenBank/DDBJ databases">
        <title>Complete genome of Pseudomonas benzenivorans BA3361.</title>
        <authorList>
            <person name="Shin S.Y."/>
            <person name="Song J."/>
            <person name="Kang H."/>
        </authorList>
    </citation>
    <scope>NUCLEOTIDE SEQUENCE [LARGE SCALE GENOMIC DNA]</scope>
    <source>
        <strain evidence="18 19">HNIBRBA3361</strain>
    </source>
</reference>
<evidence type="ECO:0000256" key="6">
    <source>
        <dbReference type="ARBA" id="ARBA00022519"/>
    </source>
</evidence>
<evidence type="ECO:0000256" key="7">
    <source>
        <dbReference type="ARBA" id="ARBA00022692"/>
    </source>
</evidence>
<comment type="subcellular location">
    <subcellularLocation>
        <location evidence="2">Cell inner membrane</location>
        <topology evidence="2">Single-pass membrane protein</topology>
        <orientation evidence="2">Periplasmic side</orientation>
    </subcellularLocation>
</comment>
<keyword evidence="8 16" id="KW-0442">Lipid degradation</keyword>
<dbReference type="Pfam" id="PF03280">
    <property type="entry name" value="Lipase_chap"/>
    <property type="match status" value="1"/>
</dbReference>
<evidence type="ECO:0000256" key="1">
    <source>
        <dbReference type="ARBA" id="ARBA00003280"/>
    </source>
</evidence>
<organism evidence="18 19">
    <name type="scientific">Pseudomonas benzenivorans</name>
    <dbReference type="NCBI Taxonomy" id="556533"/>
    <lineage>
        <taxon>Bacteria</taxon>
        <taxon>Pseudomonadati</taxon>
        <taxon>Pseudomonadota</taxon>
        <taxon>Gammaproteobacteria</taxon>
        <taxon>Pseudomonadales</taxon>
        <taxon>Pseudomonadaceae</taxon>
        <taxon>Pseudomonas</taxon>
    </lineage>
</organism>
<evidence type="ECO:0000256" key="14">
    <source>
        <dbReference type="ARBA" id="ARBA00031542"/>
    </source>
</evidence>
<evidence type="ECO:0000256" key="3">
    <source>
        <dbReference type="ARBA" id="ARBA00010358"/>
    </source>
</evidence>
<proteinExistence type="inferred from homology"/>
<keyword evidence="12 16" id="KW-0143">Chaperone</keyword>
<dbReference type="SUPFAM" id="SSF158855">
    <property type="entry name" value="Lipase chaperone-like"/>
    <property type="match status" value="1"/>
</dbReference>
<evidence type="ECO:0000313" key="18">
    <source>
        <dbReference type="EMBL" id="WPC03747.1"/>
    </source>
</evidence>
<evidence type="ECO:0000256" key="15">
    <source>
        <dbReference type="ARBA" id="ARBA00033028"/>
    </source>
</evidence>